<dbReference type="HOGENOM" id="CLU_1207672_0_0_2"/>
<dbReference type="EMBL" id="CP009961">
    <property type="protein sequence ID" value="AKG38205.1"/>
    <property type="molecule type" value="Genomic_DNA"/>
</dbReference>
<gene>
    <name evidence="1" type="ORF">MA03_01360</name>
</gene>
<dbReference type="GeneID" id="25400837"/>
<sequence length="222" mass="25938">MENEHLNPSRLVSKGRIKALFSEEGDILYLDIDGSIYEGIGDTVPVPIWRLRRLRLKDIPNEVFIEPVERIQENIVYTLRYSPTLFFDVKVSNSVVLIELNEWAQTWESYIGFYAYMEALSTTLEEAEEAGFVRDLYEEFSDDAYTVSFIIDIPGEMTVLKALKVVKRILAEIERVARYRAAVLAYREARKIIKRSRGYGSEDMFLMDLEKIYRIFDDHSPR</sequence>
<protein>
    <submittedName>
        <fullName evidence="1">Uncharacterized protein</fullName>
    </submittedName>
</protein>
<dbReference type="AlphaFoldDB" id="A0A0F7FGB5"/>
<reference evidence="1 2" key="1">
    <citation type="journal article" date="2015" name="Stand. Genomic Sci.">
        <title>Complete genome sequence of and proposal of Thermofilum uzonense sp. nov. a novel hyperthermophilic crenarchaeon and emended description of the genus Thermofilum.</title>
        <authorList>
            <person name="Toshchakov S.V."/>
            <person name="Korzhenkov A.A."/>
            <person name="Samarov N.I."/>
            <person name="Mazunin I.O."/>
            <person name="Mozhey O.I."/>
            <person name="Shmyr I.S."/>
            <person name="Derbikova K.S."/>
            <person name="Taranov E.A."/>
            <person name="Dominova I.N."/>
            <person name="Bonch-Osmolovskaya E.A."/>
            <person name="Patrushev M.V."/>
            <person name="Podosokorskaya O.A."/>
            <person name="Kublanov I.V."/>
        </authorList>
    </citation>
    <scope>NUCLEOTIDE SEQUENCE [LARGE SCALE GENOMIC DNA]</scope>
    <source>
        <strain evidence="1 2">1807-2</strain>
    </source>
</reference>
<dbReference type="Proteomes" id="UP000067434">
    <property type="component" value="Chromosome"/>
</dbReference>
<dbReference type="OrthoDB" id="382297at2157"/>
<dbReference type="RefSeq" id="WP_052883556.1">
    <property type="nucleotide sequence ID" value="NZ_CP009961.1"/>
</dbReference>
<dbReference type="KEGG" id="thf:MA03_01360"/>
<name>A0A0F7FGB5_9CREN</name>
<evidence type="ECO:0000313" key="1">
    <source>
        <dbReference type="EMBL" id="AKG38205.1"/>
    </source>
</evidence>
<dbReference type="PATRIC" id="fig|1550241.5.peg.278"/>
<accession>A0A0F7FGB5</accession>
<evidence type="ECO:0000313" key="2">
    <source>
        <dbReference type="Proteomes" id="UP000067434"/>
    </source>
</evidence>
<keyword evidence="2" id="KW-1185">Reference proteome</keyword>
<proteinExistence type="predicted"/>
<organism evidence="1 2">
    <name type="scientific">Infirmifilum uzonense</name>
    <dbReference type="NCBI Taxonomy" id="1550241"/>
    <lineage>
        <taxon>Archaea</taxon>
        <taxon>Thermoproteota</taxon>
        <taxon>Thermoprotei</taxon>
        <taxon>Thermofilales</taxon>
        <taxon>Thermofilaceae</taxon>
        <taxon>Infirmifilum</taxon>
    </lineage>
</organism>